<dbReference type="RefSeq" id="WP_068399943.1">
    <property type="nucleotide sequence ID" value="NZ_CP014504.1"/>
</dbReference>
<reference evidence="5 6" key="1">
    <citation type="submission" date="2016-03" db="EMBL/GenBank/DDBJ databases">
        <title>Complete genome sequence of Pedobacter cryoconitis PAMC 27485.</title>
        <authorList>
            <person name="Lee J."/>
            <person name="Kim O.-S."/>
        </authorList>
    </citation>
    <scope>NUCLEOTIDE SEQUENCE [LARGE SCALE GENOMIC DNA]</scope>
    <source>
        <strain evidence="5 6">PAMC 27485</strain>
    </source>
</reference>
<feature type="domain" description="Thioredoxin" evidence="4">
    <location>
        <begin position="30"/>
        <end position="173"/>
    </location>
</feature>
<evidence type="ECO:0000256" key="1">
    <source>
        <dbReference type="ARBA" id="ARBA00004196"/>
    </source>
</evidence>
<dbReference type="EMBL" id="CP014504">
    <property type="protein sequence ID" value="AMP98892.1"/>
    <property type="molecule type" value="Genomic_DNA"/>
</dbReference>
<evidence type="ECO:0000256" key="3">
    <source>
        <dbReference type="ARBA" id="ARBA00023284"/>
    </source>
</evidence>
<dbReference type="Proteomes" id="UP000071561">
    <property type="component" value="Chromosome"/>
</dbReference>
<dbReference type="Pfam" id="PF08534">
    <property type="entry name" value="Redoxin"/>
    <property type="match status" value="1"/>
</dbReference>
<proteinExistence type="predicted"/>
<dbReference type="GO" id="GO:0016491">
    <property type="term" value="F:oxidoreductase activity"/>
    <property type="evidence" value="ECO:0007669"/>
    <property type="project" value="InterPro"/>
</dbReference>
<dbReference type="PANTHER" id="PTHR42852:SF17">
    <property type="entry name" value="THIOREDOXIN-LIKE PROTEIN HI_1115"/>
    <property type="match status" value="1"/>
</dbReference>
<dbReference type="InterPro" id="IPR013740">
    <property type="entry name" value="Redoxin"/>
</dbReference>
<sequence>MNNHWFKIIAVSFFLFTISGTSLVPSAFGQAIGSKVPDLQIGGAFISGTQKSALSDLYKKGGLIINFWATWCAPCLKEQKRLDSLMQIYPELSVLSTTYEDSIVVRKHFEKNGMPKSRSMIITSNDKVFHDFFKHRVIPHNIWIDKNGIIKASTGGDEINEKNVKEFLEGNTSKLDIKNDDITFSALKTYHVPDSMIRFRSCISGFNNGITSGLLYGDSNEDKEFNRMFAWNRPITQFFWLGYTNQQNYRMNWNLIELDSSDSTRFIQPTLDRALFERSRYNNGDDFLTRKKRWEKDNLYCYEFMMSKSIKLRQSSEYMFPDLERFFNVKASTRKKRMICNVVKLDQAKFQRSVFLNKKELSLAKNSDSLIVDSLSINNILNLLLEKFTDNVPYINETGYGGLLSFKIISKNGKLTSQEIWARLNEFGLYKEEKKRSYEILVLKDLSHPGKR</sequence>
<dbReference type="AlphaFoldDB" id="A0A127VBW7"/>
<dbReference type="PROSITE" id="PS00194">
    <property type="entry name" value="THIOREDOXIN_1"/>
    <property type="match status" value="1"/>
</dbReference>
<accession>A0A127VBW7</accession>
<gene>
    <name evidence="5" type="ORF">AY601_1986</name>
</gene>
<keyword evidence="6" id="KW-1185">Reference proteome</keyword>
<dbReference type="Gene3D" id="3.40.30.10">
    <property type="entry name" value="Glutaredoxin"/>
    <property type="match status" value="1"/>
</dbReference>
<dbReference type="InterPro" id="IPR013766">
    <property type="entry name" value="Thioredoxin_domain"/>
</dbReference>
<dbReference type="OrthoDB" id="793244at2"/>
<comment type="subcellular location">
    <subcellularLocation>
        <location evidence="1">Cell envelope</location>
    </subcellularLocation>
</comment>
<dbReference type="GO" id="GO:0030313">
    <property type="term" value="C:cell envelope"/>
    <property type="evidence" value="ECO:0007669"/>
    <property type="project" value="UniProtKB-SubCell"/>
</dbReference>
<evidence type="ECO:0000313" key="6">
    <source>
        <dbReference type="Proteomes" id="UP000071561"/>
    </source>
</evidence>
<keyword evidence="3" id="KW-0676">Redox-active center</keyword>
<dbReference type="SUPFAM" id="SSF52833">
    <property type="entry name" value="Thioredoxin-like"/>
    <property type="match status" value="1"/>
</dbReference>
<dbReference type="KEGG" id="pcm:AY601_1986"/>
<name>A0A127VBW7_9SPHI</name>
<dbReference type="PROSITE" id="PS51352">
    <property type="entry name" value="THIOREDOXIN_2"/>
    <property type="match status" value="1"/>
</dbReference>
<evidence type="ECO:0000256" key="2">
    <source>
        <dbReference type="ARBA" id="ARBA00022748"/>
    </source>
</evidence>
<protein>
    <recommendedName>
        <fullName evidence="4">Thioredoxin domain-containing protein</fullName>
    </recommendedName>
</protein>
<dbReference type="PANTHER" id="PTHR42852">
    <property type="entry name" value="THIOL:DISULFIDE INTERCHANGE PROTEIN DSBE"/>
    <property type="match status" value="1"/>
</dbReference>
<dbReference type="CDD" id="cd02966">
    <property type="entry name" value="TlpA_like_family"/>
    <property type="match status" value="1"/>
</dbReference>
<evidence type="ECO:0000259" key="4">
    <source>
        <dbReference type="PROSITE" id="PS51352"/>
    </source>
</evidence>
<organism evidence="5 6">
    <name type="scientific">Pedobacter cryoconitis</name>
    <dbReference type="NCBI Taxonomy" id="188932"/>
    <lineage>
        <taxon>Bacteria</taxon>
        <taxon>Pseudomonadati</taxon>
        <taxon>Bacteroidota</taxon>
        <taxon>Sphingobacteriia</taxon>
        <taxon>Sphingobacteriales</taxon>
        <taxon>Sphingobacteriaceae</taxon>
        <taxon>Pedobacter</taxon>
    </lineage>
</organism>
<dbReference type="InterPro" id="IPR050553">
    <property type="entry name" value="Thioredoxin_ResA/DsbE_sf"/>
</dbReference>
<dbReference type="InterPro" id="IPR036249">
    <property type="entry name" value="Thioredoxin-like_sf"/>
</dbReference>
<keyword evidence="2" id="KW-0201">Cytochrome c-type biogenesis</keyword>
<dbReference type="GO" id="GO:0017004">
    <property type="term" value="P:cytochrome complex assembly"/>
    <property type="evidence" value="ECO:0007669"/>
    <property type="project" value="UniProtKB-KW"/>
</dbReference>
<evidence type="ECO:0000313" key="5">
    <source>
        <dbReference type="EMBL" id="AMP98892.1"/>
    </source>
</evidence>
<dbReference type="PATRIC" id="fig|188932.3.peg.2076"/>
<dbReference type="InterPro" id="IPR017937">
    <property type="entry name" value="Thioredoxin_CS"/>
</dbReference>